<dbReference type="EMBL" id="KZ821456">
    <property type="protein sequence ID" value="PYH35456.1"/>
    <property type="molecule type" value="Genomic_DNA"/>
</dbReference>
<protein>
    <submittedName>
        <fullName evidence="2">Uncharacterized protein</fullName>
    </submittedName>
</protein>
<organism evidence="2 3">
    <name type="scientific">Aspergillus neoniger (strain CBS 115656)</name>
    <dbReference type="NCBI Taxonomy" id="1448310"/>
    <lineage>
        <taxon>Eukaryota</taxon>
        <taxon>Fungi</taxon>
        <taxon>Dikarya</taxon>
        <taxon>Ascomycota</taxon>
        <taxon>Pezizomycotina</taxon>
        <taxon>Eurotiomycetes</taxon>
        <taxon>Eurotiomycetidae</taxon>
        <taxon>Eurotiales</taxon>
        <taxon>Aspergillaceae</taxon>
        <taxon>Aspergillus</taxon>
        <taxon>Aspergillus subgen. Circumdati</taxon>
    </lineage>
</organism>
<feature type="region of interest" description="Disordered" evidence="1">
    <location>
        <begin position="33"/>
        <end position="57"/>
    </location>
</feature>
<evidence type="ECO:0000313" key="2">
    <source>
        <dbReference type="EMBL" id="PYH35456.1"/>
    </source>
</evidence>
<keyword evidence="3" id="KW-1185">Reference proteome</keyword>
<dbReference type="AlphaFoldDB" id="A0A318YMK8"/>
<name>A0A318YMK8_ASPNB</name>
<sequence>MGIQSPFGSPVLPRMKSVEQPATLSFLLETRQNSVEKKSSSRRRSSPRSAHCAGRSYLGHPTTSPRLLCIKRLFVLIRFYISCPLCLSSCQFSLIFPLPPTQRADRAVCISAAVLTRVTLFSKSRLVRGSLTTPYCIVSRNRITP</sequence>
<evidence type="ECO:0000313" key="3">
    <source>
        <dbReference type="Proteomes" id="UP000247647"/>
    </source>
</evidence>
<gene>
    <name evidence="2" type="ORF">BO87DRAFT_29830</name>
</gene>
<evidence type="ECO:0000256" key="1">
    <source>
        <dbReference type="SAM" id="MobiDB-lite"/>
    </source>
</evidence>
<dbReference type="GeneID" id="37121510"/>
<dbReference type="Proteomes" id="UP000247647">
    <property type="component" value="Unassembled WGS sequence"/>
</dbReference>
<dbReference type="RefSeq" id="XP_025480934.1">
    <property type="nucleotide sequence ID" value="XM_025619054.1"/>
</dbReference>
<accession>A0A318YMK8</accession>
<proteinExistence type="predicted"/>
<reference evidence="2" key="1">
    <citation type="submission" date="2016-12" db="EMBL/GenBank/DDBJ databases">
        <title>The genomes of Aspergillus section Nigri reveals drivers in fungal speciation.</title>
        <authorList>
            <consortium name="DOE Joint Genome Institute"/>
            <person name="Vesth T.C."/>
            <person name="Nybo J."/>
            <person name="Theobald S."/>
            <person name="Brandl J."/>
            <person name="Frisvad J.C."/>
            <person name="Nielsen K.F."/>
            <person name="Lyhne E.K."/>
            <person name="Kogle M.E."/>
            <person name="Kuo A."/>
            <person name="Riley R."/>
            <person name="Clum A."/>
            <person name="Nolan M."/>
            <person name="Lipzen A."/>
            <person name="Salamov A."/>
            <person name="Henrissat B."/>
            <person name="Wiebenga A."/>
            <person name="De Vries R.P."/>
            <person name="Grigoriev I.V."/>
            <person name="Mortensen U.H."/>
            <person name="Andersen M.R."/>
            <person name="Baker S.E."/>
        </authorList>
    </citation>
    <scope>NUCLEOTIDE SEQUENCE [LARGE SCALE GENOMIC DNA]</scope>
    <source>
        <strain evidence="2">CBS 115656</strain>
    </source>
</reference>